<reference evidence="3" key="1">
    <citation type="submission" date="2017-09" db="EMBL/GenBank/DDBJ databases">
        <title>Depth-based differentiation of microbial function through sediment-hosted aquifers and enrichment of novel symbionts in the deep terrestrial subsurface.</title>
        <authorList>
            <person name="Probst A.J."/>
            <person name="Ladd B."/>
            <person name="Jarett J.K."/>
            <person name="Geller-Mcgrath D.E."/>
            <person name="Sieber C.M.K."/>
            <person name="Emerson J.B."/>
            <person name="Anantharaman K."/>
            <person name="Thomas B.C."/>
            <person name="Malmstrom R."/>
            <person name="Stieglmeier M."/>
            <person name="Klingl A."/>
            <person name="Woyke T."/>
            <person name="Ryan C.M."/>
            <person name="Banfield J.F."/>
        </authorList>
    </citation>
    <scope>NUCLEOTIDE SEQUENCE [LARGE SCALE GENOMIC DNA]</scope>
</reference>
<keyword evidence="1" id="KW-1133">Transmembrane helix</keyword>
<dbReference type="PANTHER" id="PTHR36007">
    <property type="entry name" value="TRANSPORT PROTEIN-RELATED"/>
    <property type="match status" value="1"/>
</dbReference>
<proteinExistence type="predicted"/>
<dbReference type="InterPro" id="IPR009577">
    <property type="entry name" value="Sm_multidrug_ex"/>
</dbReference>
<feature type="transmembrane region" description="Helical" evidence="1">
    <location>
        <begin position="101"/>
        <end position="128"/>
    </location>
</feature>
<keyword evidence="1" id="KW-0812">Transmembrane</keyword>
<dbReference type="PANTHER" id="PTHR36007:SF2">
    <property type="entry name" value="TRANSPORT PROTEIN-RELATED"/>
    <property type="match status" value="1"/>
</dbReference>
<sequence>MIQKLLVALQGLPKELITVIVAMLPIAELRGSIPVALGMGMDPRSVFWWSIIGNTIPVAPILLLLGPVSKWLRRFKIFNRFFNWLFARTEKNSAVIQKYGFWGLAIFVGIPLPITGAWSGCAAAFLLQMKFWRAFFAILLGILIAGGIVMLASLGVIKIFL</sequence>
<keyword evidence="1" id="KW-0472">Membrane</keyword>
<feature type="transmembrane region" description="Helical" evidence="1">
    <location>
        <begin position="134"/>
        <end position="157"/>
    </location>
</feature>
<evidence type="ECO:0000313" key="2">
    <source>
        <dbReference type="EMBL" id="PIZ18165.1"/>
    </source>
</evidence>
<comment type="caution">
    <text evidence="2">The sequence shown here is derived from an EMBL/GenBank/DDBJ whole genome shotgun (WGS) entry which is preliminary data.</text>
</comment>
<gene>
    <name evidence="2" type="ORF">COY52_00985</name>
</gene>
<evidence type="ECO:0000256" key="1">
    <source>
        <dbReference type="SAM" id="Phobius"/>
    </source>
</evidence>
<feature type="transmembrane region" description="Helical" evidence="1">
    <location>
        <begin position="7"/>
        <end position="26"/>
    </location>
</feature>
<dbReference type="AlphaFoldDB" id="A0A2M7SF51"/>
<feature type="transmembrane region" description="Helical" evidence="1">
    <location>
        <begin position="46"/>
        <end position="66"/>
    </location>
</feature>
<name>A0A2M7SF51_9BACT</name>
<dbReference type="EMBL" id="PFMR01000031">
    <property type="protein sequence ID" value="PIZ18165.1"/>
    <property type="molecule type" value="Genomic_DNA"/>
</dbReference>
<protein>
    <submittedName>
        <fullName evidence="2">Ligand-binding protein SH3</fullName>
    </submittedName>
</protein>
<dbReference type="Proteomes" id="UP000229307">
    <property type="component" value="Unassembled WGS sequence"/>
</dbReference>
<organism evidence="2 3">
    <name type="scientific">Candidatus Desantisbacteria bacterium CG_4_10_14_0_8_um_filter_48_22</name>
    <dbReference type="NCBI Taxonomy" id="1974543"/>
    <lineage>
        <taxon>Bacteria</taxon>
        <taxon>Candidatus Desantisiibacteriota</taxon>
    </lineage>
</organism>
<evidence type="ECO:0000313" key="3">
    <source>
        <dbReference type="Proteomes" id="UP000229307"/>
    </source>
</evidence>
<dbReference type="Pfam" id="PF06695">
    <property type="entry name" value="Sm_multidrug_ex"/>
    <property type="match status" value="1"/>
</dbReference>
<accession>A0A2M7SF51</accession>